<dbReference type="InterPro" id="IPR050109">
    <property type="entry name" value="HTH-type_TetR-like_transc_reg"/>
</dbReference>
<dbReference type="SUPFAM" id="SSF46689">
    <property type="entry name" value="Homeodomain-like"/>
    <property type="match status" value="1"/>
</dbReference>
<dbReference type="PANTHER" id="PTHR30055">
    <property type="entry name" value="HTH-TYPE TRANSCRIPTIONAL REGULATOR RUTR"/>
    <property type="match status" value="1"/>
</dbReference>
<proteinExistence type="predicted"/>
<dbReference type="AlphaFoldDB" id="A0A412MC51"/>
<dbReference type="PROSITE" id="PS50977">
    <property type="entry name" value="HTH_TETR_2"/>
    <property type="match status" value="1"/>
</dbReference>
<dbReference type="GO" id="GO:0000976">
    <property type="term" value="F:transcription cis-regulatory region binding"/>
    <property type="evidence" value="ECO:0007669"/>
    <property type="project" value="TreeGrafter"/>
</dbReference>
<evidence type="ECO:0000256" key="3">
    <source>
        <dbReference type="ARBA" id="ARBA00023163"/>
    </source>
</evidence>
<evidence type="ECO:0000256" key="2">
    <source>
        <dbReference type="ARBA" id="ARBA00023125"/>
    </source>
</evidence>
<keyword evidence="2 4" id="KW-0238">DNA-binding</keyword>
<feature type="DNA-binding region" description="H-T-H motif" evidence="4">
    <location>
        <begin position="35"/>
        <end position="54"/>
    </location>
</feature>
<dbReference type="Proteomes" id="UP000283630">
    <property type="component" value="Unassembled WGS sequence"/>
</dbReference>
<accession>A0A412MC51</accession>
<dbReference type="Gene3D" id="1.10.357.10">
    <property type="entry name" value="Tetracycline Repressor, domain 2"/>
    <property type="match status" value="1"/>
</dbReference>
<name>A0A412MC51_9FIRM</name>
<dbReference type="GO" id="GO:0003700">
    <property type="term" value="F:DNA-binding transcription factor activity"/>
    <property type="evidence" value="ECO:0007669"/>
    <property type="project" value="TreeGrafter"/>
</dbReference>
<evidence type="ECO:0000256" key="4">
    <source>
        <dbReference type="PROSITE-ProRule" id="PRU00335"/>
    </source>
</evidence>
<dbReference type="EMBL" id="QRWH01000011">
    <property type="protein sequence ID" value="RGT07891.1"/>
    <property type="molecule type" value="Genomic_DNA"/>
</dbReference>
<keyword evidence="1" id="KW-0805">Transcription regulation</keyword>
<dbReference type="PRINTS" id="PR00455">
    <property type="entry name" value="HTHTETR"/>
</dbReference>
<reference evidence="6 7" key="1">
    <citation type="submission" date="2018-08" db="EMBL/GenBank/DDBJ databases">
        <title>A genome reference for cultivated species of the human gut microbiota.</title>
        <authorList>
            <person name="Zou Y."/>
            <person name="Xue W."/>
            <person name="Luo G."/>
        </authorList>
    </citation>
    <scope>NUCLEOTIDE SEQUENCE [LARGE SCALE GENOMIC DNA]</scope>
    <source>
        <strain evidence="6 7">AF19-4AC</strain>
    </source>
</reference>
<gene>
    <name evidence="6" type="ORF">DWX53_11360</name>
</gene>
<evidence type="ECO:0000256" key="1">
    <source>
        <dbReference type="ARBA" id="ARBA00023015"/>
    </source>
</evidence>
<dbReference type="InterPro" id="IPR009057">
    <property type="entry name" value="Homeodomain-like_sf"/>
</dbReference>
<organism evidence="6 7">
    <name type="scientific">Dorea formicigenerans</name>
    <dbReference type="NCBI Taxonomy" id="39486"/>
    <lineage>
        <taxon>Bacteria</taxon>
        <taxon>Bacillati</taxon>
        <taxon>Bacillota</taxon>
        <taxon>Clostridia</taxon>
        <taxon>Lachnospirales</taxon>
        <taxon>Lachnospiraceae</taxon>
        <taxon>Dorea</taxon>
    </lineage>
</organism>
<dbReference type="InterPro" id="IPR001647">
    <property type="entry name" value="HTH_TetR"/>
</dbReference>
<protein>
    <submittedName>
        <fullName evidence="6">TetR family transcriptional regulator</fullName>
    </submittedName>
</protein>
<comment type="caution">
    <text evidence="6">The sequence shown here is derived from an EMBL/GenBank/DDBJ whole genome shotgun (WGS) entry which is preliminary data.</text>
</comment>
<sequence>MQQKDRKQMYRQQTMGYFINAALEIIEEEGIDSLSIRKTAEKAGYNSATLYHYFSDFEELRIFSAMKYLDQYAKDLPAYLEPVTRPLERYLKIWECFCLHSFSHPDIFWLLFFKHADTNWDFSYYFHAYYDIFPESWSEDAANYKNMLSSANFSEREFLSLTDSLNKENIFLPESDIHNLATMNIMLYRGMLETLREDSEYLTIEEATATTVSFIRRALTSYNIDLDKNTY</sequence>
<dbReference type="Pfam" id="PF00440">
    <property type="entry name" value="TetR_N"/>
    <property type="match status" value="1"/>
</dbReference>
<evidence type="ECO:0000259" key="5">
    <source>
        <dbReference type="PROSITE" id="PS50977"/>
    </source>
</evidence>
<keyword evidence="3" id="KW-0804">Transcription</keyword>
<dbReference type="PANTHER" id="PTHR30055:SF234">
    <property type="entry name" value="HTH-TYPE TRANSCRIPTIONAL REGULATOR BETI"/>
    <property type="match status" value="1"/>
</dbReference>
<dbReference type="RefSeq" id="WP_118145395.1">
    <property type="nucleotide sequence ID" value="NZ_JAAIOE010000015.1"/>
</dbReference>
<feature type="domain" description="HTH tetR-type" evidence="5">
    <location>
        <begin position="12"/>
        <end position="72"/>
    </location>
</feature>
<evidence type="ECO:0000313" key="6">
    <source>
        <dbReference type="EMBL" id="RGT07891.1"/>
    </source>
</evidence>
<evidence type="ECO:0000313" key="7">
    <source>
        <dbReference type="Proteomes" id="UP000283630"/>
    </source>
</evidence>